<reference evidence="2 3" key="1">
    <citation type="journal article" date="2018" name="Nat. Ecol. Evol.">
        <title>Shark genomes provide insights into elasmobranch evolution and the origin of vertebrates.</title>
        <authorList>
            <person name="Hara Y"/>
            <person name="Yamaguchi K"/>
            <person name="Onimaru K"/>
            <person name="Kadota M"/>
            <person name="Koyanagi M"/>
            <person name="Keeley SD"/>
            <person name="Tatsumi K"/>
            <person name="Tanaka K"/>
            <person name="Motone F"/>
            <person name="Kageyama Y"/>
            <person name="Nozu R"/>
            <person name="Adachi N"/>
            <person name="Nishimura O"/>
            <person name="Nakagawa R"/>
            <person name="Tanegashima C"/>
            <person name="Kiyatake I"/>
            <person name="Matsumoto R"/>
            <person name="Murakumo K"/>
            <person name="Nishida K"/>
            <person name="Terakita A"/>
            <person name="Kuratani S"/>
            <person name="Sato K"/>
            <person name="Hyodo S Kuraku.S."/>
        </authorList>
    </citation>
    <scope>NUCLEOTIDE SEQUENCE [LARGE SCALE GENOMIC DNA]</scope>
</reference>
<dbReference type="Proteomes" id="UP000288216">
    <property type="component" value="Unassembled WGS sequence"/>
</dbReference>
<evidence type="ECO:0008006" key="4">
    <source>
        <dbReference type="Google" id="ProtNLM"/>
    </source>
</evidence>
<protein>
    <recommendedName>
        <fullName evidence="4">Zinc finger FYVE domain-containing protein 26</fullName>
    </recommendedName>
</protein>
<organism evidence="2 3">
    <name type="scientific">Scyliorhinus torazame</name>
    <name type="common">Cloudy catshark</name>
    <name type="synonym">Catulus torazame</name>
    <dbReference type="NCBI Taxonomy" id="75743"/>
    <lineage>
        <taxon>Eukaryota</taxon>
        <taxon>Metazoa</taxon>
        <taxon>Chordata</taxon>
        <taxon>Craniata</taxon>
        <taxon>Vertebrata</taxon>
        <taxon>Chondrichthyes</taxon>
        <taxon>Elasmobranchii</taxon>
        <taxon>Galeomorphii</taxon>
        <taxon>Galeoidea</taxon>
        <taxon>Carcharhiniformes</taxon>
        <taxon>Scyliorhinidae</taxon>
        <taxon>Scyliorhinus</taxon>
    </lineage>
</organism>
<dbReference type="GO" id="GO:0032266">
    <property type="term" value="F:phosphatidylinositol-3-phosphate binding"/>
    <property type="evidence" value="ECO:0007669"/>
    <property type="project" value="InterPro"/>
</dbReference>
<feature type="compositionally biased region" description="Low complexity" evidence="1">
    <location>
        <begin position="790"/>
        <end position="803"/>
    </location>
</feature>
<comment type="caution">
    <text evidence="2">The sequence shown here is derived from an EMBL/GenBank/DDBJ whole genome shotgun (WGS) entry which is preliminary data.</text>
</comment>
<feature type="compositionally biased region" description="Basic residues" evidence="1">
    <location>
        <begin position="755"/>
        <end position="778"/>
    </location>
</feature>
<dbReference type="STRING" id="75743.A0A401Q3K0"/>
<dbReference type="OrthoDB" id="1936617at2759"/>
<dbReference type="GO" id="GO:0005765">
    <property type="term" value="C:lysosomal membrane"/>
    <property type="evidence" value="ECO:0007669"/>
    <property type="project" value="TreeGrafter"/>
</dbReference>
<dbReference type="InterPro" id="IPR028730">
    <property type="entry name" value="ZFYVE26"/>
</dbReference>
<dbReference type="GO" id="GO:0032465">
    <property type="term" value="P:regulation of cytokinesis"/>
    <property type="evidence" value="ECO:0007669"/>
    <property type="project" value="TreeGrafter"/>
</dbReference>
<accession>A0A401Q3K0</accession>
<sequence>MPQLRQWQGGGAEQVKDILQAIVVCPYKLRWESVSSPHRLAWLWLLELEHWWSHDQISLPPFVRSEIEFFLLLEQLQPQIPQDVIKELHDIFLNCHNPDLVIERQEDFSACKLSPEAFSSLWGLLSSSPQLVQAVVAYLLVENSNSSAVEYNHRLQKLLVDFLRDALCSLKEARQGKARNGSAMNVQEWTKNHIYSVVSVLTFDVERQACEIRQLCEELYDACCATEYGLNEERLLGFMLRKSNQTLISLYSTVSIEKAKEKLVAQISPERVSPGLSEAEKITLALFTNSDKPPSWKAAFFYSTGTSKHFLEHFLITALQLVKREDYSTLSKLTKKTFKPLSRLVVLLGWTSCQSLESTQTLLSMLHESKEVCCDAVLQEFCGGLSSHIEVLEWCLKYNRSSIPEKDFVRHLHSLDCHSALYSLYHLTNLPALKVEDVIDLLRKQPTNGKGDGNCARSLTMTRRRNVTLYQALCAIKYAIYALCVNAHQPSLCNDCPYWSLDAAAKDVSLENEQLYSQGGSPVFKLYLSRCKKLLHAIPAPFRLELLENIFSLLFLSYNDLYGNKTGHEGQFCLEEEGDTEQIQTRMGFDSIVEHLESTIEVEGNDEHFTVLEEKVAQNSSGVLHNGYVQKLKMTNILSGFAENNPIEQLEYLNLMHFTMSANYGDDFLVNALTMNIFLEMIKDQLEAMKCHIPWTPGNVPQEDVQLVECLNCSVSADSFGSRLNQLSRYTCEAQWRYKVVTSNKTTEGDLPCFTKKHPPRSKHSTLKRRSRGRRNRMEHRASSHLTVESVSGDLSTSTSDGGSVVNLAVTNEQGFKSPVPRCNPLLSMMLAPPESLLISCILRGNYAQARQVVLMFELQSSYCYGELIFMERYQQVINELAKVEQKMENKGGDNTSRKLSVGKFTLQAIGDAAAAGMVFYSISDVVEKLINSSEVANSALLEDFWKSKVQIEPTNPLHEILEDLSSPSMAVFDLACTQCQLWKTCKQLLETAERRLMATFEAKGRKLESVCRHPDGIQGFSTILQRMSKILNYSHSSHGPTKAKPAEDKVAGHLNCSLTELLLTSYPALSEDCVTFHLSLSECLEQITKKLQTAIQSPEAKGNILNFLEQTSPRSQDPEGHTARNQMKQLLKNLDQQVHDIENLTRADYVRSVFDYINTFAAVLYRSMNRDMDQFAEVKVGNPFIVLQKAPSQLLAHLLFEKPTSPDRLFMLLHKEELNLSVQQIIVNCCCERLPLWNTRKFSHSAMFLGEVTELIEEHTKHCLPDLGIVFPSSFHLAEENLKDESTDYSLGPYSLIPSALNFIKSRSKLLAVLVCLTATQGQRALKHSLSWKERLSGRTEAPLDMEPIPKECEQLMREFPVLERFLSTMAEPLPGTRGEAASLANSLCGNPCITLLLSGLHSAIAVSTLIETFRQVLCDGHWLRALKILDLYGGENEEFEKLKDILLSCAVVEEKWPLDACLEVLFYCLSDPSTDKSELKSDLHAKKKELQVYEKILNLGSLLPWSGWQELRTESSVNPQTVMDIVLQAGEFELCEAWVRLHPVSVHFTMKLWREYLLHLLEKGDVERAFQASTTIENVPCFLNNNGDVWCQ</sequence>
<gene>
    <name evidence="2" type="ORF">scyTo_0016080</name>
</gene>
<dbReference type="PANTHER" id="PTHR46591:SF1">
    <property type="entry name" value="ZINC FINGER FYVE DOMAIN-CONTAINING PROTEIN 26"/>
    <property type="match status" value="1"/>
</dbReference>
<evidence type="ECO:0000313" key="3">
    <source>
        <dbReference type="Proteomes" id="UP000288216"/>
    </source>
</evidence>
<dbReference type="OMA" id="PKNYFRM"/>
<dbReference type="EMBL" id="BFAA01009499">
    <property type="protein sequence ID" value="GCB80009.1"/>
    <property type="molecule type" value="Genomic_DNA"/>
</dbReference>
<dbReference type="GO" id="GO:0030496">
    <property type="term" value="C:midbody"/>
    <property type="evidence" value="ECO:0007669"/>
    <property type="project" value="TreeGrafter"/>
</dbReference>
<dbReference type="GO" id="GO:0000281">
    <property type="term" value="P:mitotic cytokinesis"/>
    <property type="evidence" value="ECO:0007669"/>
    <property type="project" value="InterPro"/>
</dbReference>
<name>A0A401Q3K0_SCYTO</name>
<dbReference type="PANTHER" id="PTHR46591">
    <property type="entry name" value="ZINC FINGER FYVE DOMAIN-CONTAINING PROTEIN 26"/>
    <property type="match status" value="1"/>
</dbReference>
<feature type="region of interest" description="Disordered" evidence="1">
    <location>
        <begin position="749"/>
        <end position="803"/>
    </location>
</feature>
<evidence type="ECO:0000256" key="1">
    <source>
        <dbReference type="SAM" id="MobiDB-lite"/>
    </source>
</evidence>
<proteinExistence type="predicted"/>
<evidence type="ECO:0000313" key="2">
    <source>
        <dbReference type="EMBL" id="GCB80009.1"/>
    </source>
</evidence>
<keyword evidence="3" id="KW-1185">Reference proteome</keyword>
<dbReference type="GO" id="GO:0005813">
    <property type="term" value="C:centrosome"/>
    <property type="evidence" value="ECO:0007669"/>
    <property type="project" value="TreeGrafter"/>
</dbReference>
<dbReference type="GO" id="GO:0000724">
    <property type="term" value="P:double-strand break repair via homologous recombination"/>
    <property type="evidence" value="ECO:0007669"/>
    <property type="project" value="InterPro"/>
</dbReference>